<dbReference type="AlphaFoldDB" id="A0A9E7A1L7"/>
<dbReference type="CDD" id="cd00586">
    <property type="entry name" value="4HBT"/>
    <property type="match status" value="1"/>
</dbReference>
<dbReference type="Gene3D" id="3.10.129.10">
    <property type="entry name" value="Hotdog Thioesterase"/>
    <property type="match status" value="1"/>
</dbReference>
<organism evidence="3 4">
    <name type="scientific">Abyssalbus ytuae</name>
    <dbReference type="NCBI Taxonomy" id="2926907"/>
    <lineage>
        <taxon>Bacteria</taxon>
        <taxon>Pseudomonadati</taxon>
        <taxon>Bacteroidota</taxon>
        <taxon>Flavobacteriia</taxon>
        <taxon>Flavobacteriales</taxon>
        <taxon>Flavobacteriaceae</taxon>
        <taxon>Abyssalbus</taxon>
    </lineage>
</organism>
<dbReference type="SUPFAM" id="SSF54637">
    <property type="entry name" value="Thioesterase/thiol ester dehydrase-isomerase"/>
    <property type="match status" value="1"/>
</dbReference>
<dbReference type="KEGG" id="fbm:MQE35_08585"/>
<dbReference type="PIRSF" id="PIRSF003230">
    <property type="entry name" value="YbgC"/>
    <property type="match status" value="1"/>
</dbReference>
<evidence type="ECO:0000256" key="2">
    <source>
        <dbReference type="ARBA" id="ARBA00022801"/>
    </source>
</evidence>
<dbReference type="PANTHER" id="PTHR31793:SF27">
    <property type="entry name" value="NOVEL THIOESTERASE SUPERFAMILY DOMAIN AND SAPOSIN A-TYPE DOMAIN CONTAINING PROTEIN (0610012H03RIK)"/>
    <property type="match status" value="1"/>
</dbReference>
<dbReference type="EMBL" id="CP094358">
    <property type="protein sequence ID" value="UOB19342.1"/>
    <property type="molecule type" value="Genomic_DNA"/>
</dbReference>
<dbReference type="InterPro" id="IPR006684">
    <property type="entry name" value="YbgC/YbaW"/>
</dbReference>
<dbReference type="InterPro" id="IPR029069">
    <property type="entry name" value="HotDog_dom_sf"/>
</dbReference>
<reference evidence="3" key="1">
    <citation type="submission" date="2022-03" db="EMBL/GenBank/DDBJ databases">
        <title>Description of Abyssus ytuae gen. nov., sp. nov., a novel member of the family Flavobacteriaceae isolated from the sediment of Mariana Trench.</title>
        <authorList>
            <person name="Zhang J."/>
            <person name="Xu X."/>
        </authorList>
    </citation>
    <scope>NUCLEOTIDE SEQUENCE</scope>
    <source>
        <strain evidence="3">MT3330</strain>
    </source>
</reference>
<keyword evidence="4" id="KW-1185">Reference proteome</keyword>
<dbReference type="Pfam" id="PF13279">
    <property type="entry name" value="4HBT_2"/>
    <property type="match status" value="1"/>
</dbReference>
<dbReference type="InterPro" id="IPR050563">
    <property type="entry name" value="4-hydroxybenzoyl-CoA_TE"/>
</dbReference>
<evidence type="ECO:0000313" key="4">
    <source>
        <dbReference type="Proteomes" id="UP000831290"/>
    </source>
</evidence>
<accession>A0A9E7A1L7</accession>
<dbReference type="RefSeq" id="WP_255845958.1">
    <property type="nucleotide sequence ID" value="NZ_CP094358.1"/>
</dbReference>
<comment type="similarity">
    <text evidence="1">Belongs to the 4-hydroxybenzoyl-CoA thioesterase family.</text>
</comment>
<sequence length="139" mass="16266">MITDEIQIRPRYGEVDQMGYVYHANYISYCHLGRTELLRKYGIHDKVLEDNNLILPVISFEIKYIKPAFYDDLLTIKTIIKTIPEVRFNFEFEINNENNQQISKAKSTVVFVNLKSRFPKAAPEFIKKALRNPIKTPGI</sequence>
<dbReference type="GO" id="GO:0047617">
    <property type="term" value="F:fatty acyl-CoA hydrolase activity"/>
    <property type="evidence" value="ECO:0007669"/>
    <property type="project" value="TreeGrafter"/>
</dbReference>
<gene>
    <name evidence="3" type="ORF">MQE35_08585</name>
</gene>
<keyword evidence="2" id="KW-0378">Hydrolase</keyword>
<name>A0A9E7A1L7_9FLAO</name>
<evidence type="ECO:0000256" key="1">
    <source>
        <dbReference type="ARBA" id="ARBA00005953"/>
    </source>
</evidence>
<dbReference type="Proteomes" id="UP000831290">
    <property type="component" value="Chromosome"/>
</dbReference>
<proteinExistence type="inferred from homology"/>
<evidence type="ECO:0000313" key="3">
    <source>
        <dbReference type="EMBL" id="UOB19342.1"/>
    </source>
</evidence>
<dbReference type="NCBIfam" id="TIGR00051">
    <property type="entry name" value="YbgC/FadM family acyl-CoA thioesterase"/>
    <property type="match status" value="1"/>
</dbReference>
<protein>
    <submittedName>
        <fullName evidence="3">Acyl-CoA thioesterase</fullName>
    </submittedName>
</protein>
<dbReference type="PANTHER" id="PTHR31793">
    <property type="entry name" value="4-HYDROXYBENZOYL-COA THIOESTERASE FAMILY MEMBER"/>
    <property type="match status" value="1"/>
</dbReference>